<dbReference type="AlphaFoldDB" id="A0AAV4XNT2"/>
<evidence type="ECO:0000313" key="2">
    <source>
        <dbReference type="Proteomes" id="UP001054945"/>
    </source>
</evidence>
<sequence length="108" mass="11968">MGVSRISFEGVKKKGDGVEMLKRQNRLKVGELILGMEKESAVGKSRSDIVQCPVINETILGTHQLELGTNVINRTTLGIGTNQLELGTINWNLRNQWNHPCAQNTNLL</sequence>
<evidence type="ECO:0000313" key="1">
    <source>
        <dbReference type="EMBL" id="GIY95418.1"/>
    </source>
</evidence>
<reference evidence="1 2" key="1">
    <citation type="submission" date="2021-06" db="EMBL/GenBank/DDBJ databases">
        <title>Caerostris extrusa draft genome.</title>
        <authorList>
            <person name="Kono N."/>
            <person name="Arakawa K."/>
        </authorList>
    </citation>
    <scope>NUCLEOTIDE SEQUENCE [LARGE SCALE GENOMIC DNA]</scope>
</reference>
<dbReference type="Proteomes" id="UP001054945">
    <property type="component" value="Unassembled WGS sequence"/>
</dbReference>
<dbReference type="EMBL" id="BPLR01000519">
    <property type="protein sequence ID" value="GIY95418.1"/>
    <property type="molecule type" value="Genomic_DNA"/>
</dbReference>
<name>A0AAV4XNT2_CAEEX</name>
<gene>
    <name evidence="1" type="ORF">CEXT_441551</name>
</gene>
<organism evidence="1 2">
    <name type="scientific">Caerostris extrusa</name>
    <name type="common">Bark spider</name>
    <name type="synonym">Caerostris bankana</name>
    <dbReference type="NCBI Taxonomy" id="172846"/>
    <lineage>
        <taxon>Eukaryota</taxon>
        <taxon>Metazoa</taxon>
        <taxon>Ecdysozoa</taxon>
        <taxon>Arthropoda</taxon>
        <taxon>Chelicerata</taxon>
        <taxon>Arachnida</taxon>
        <taxon>Araneae</taxon>
        <taxon>Araneomorphae</taxon>
        <taxon>Entelegynae</taxon>
        <taxon>Araneoidea</taxon>
        <taxon>Araneidae</taxon>
        <taxon>Caerostris</taxon>
    </lineage>
</organism>
<protein>
    <submittedName>
        <fullName evidence="1">Uncharacterized protein</fullName>
    </submittedName>
</protein>
<comment type="caution">
    <text evidence="1">The sequence shown here is derived from an EMBL/GenBank/DDBJ whole genome shotgun (WGS) entry which is preliminary data.</text>
</comment>
<proteinExistence type="predicted"/>
<keyword evidence="2" id="KW-1185">Reference proteome</keyword>
<accession>A0AAV4XNT2</accession>